<dbReference type="InterPro" id="IPR036028">
    <property type="entry name" value="SH3-like_dom_sf"/>
</dbReference>
<dbReference type="CDD" id="cd09540">
    <property type="entry name" value="SAM_EPS8-like"/>
    <property type="match status" value="1"/>
</dbReference>
<dbReference type="Pfam" id="PF22975">
    <property type="entry name" value="EPS8_2nd"/>
    <property type="match status" value="1"/>
</dbReference>
<protein>
    <recommendedName>
        <fullName evidence="8">SH3 domain-containing protein</fullName>
    </recommendedName>
</protein>
<dbReference type="InterPro" id="IPR013761">
    <property type="entry name" value="SAM/pointed_sf"/>
</dbReference>
<dbReference type="SMART" id="SM00326">
    <property type="entry name" value="SH3"/>
    <property type="match status" value="1"/>
</dbReference>
<dbReference type="Gene3D" id="2.30.30.40">
    <property type="entry name" value="SH3 Domains"/>
    <property type="match status" value="1"/>
</dbReference>
<evidence type="ECO:0000256" key="1">
    <source>
        <dbReference type="ARBA" id="ARBA00004496"/>
    </source>
</evidence>
<feature type="region of interest" description="Disordered" evidence="7">
    <location>
        <begin position="212"/>
        <end position="266"/>
    </location>
</feature>
<gene>
    <name evidence="9" type="ORF">GSONMT00069925001</name>
</gene>
<feature type="region of interest" description="Disordered" evidence="7">
    <location>
        <begin position="452"/>
        <end position="508"/>
    </location>
</feature>
<evidence type="ECO:0000256" key="2">
    <source>
        <dbReference type="ARBA" id="ARBA00006197"/>
    </source>
</evidence>
<dbReference type="InterPro" id="IPR055093">
    <property type="entry name" value="EPS8_2nd"/>
</dbReference>
<evidence type="ECO:0000256" key="4">
    <source>
        <dbReference type="ARBA" id="ARBA00022490"/>
    </source>
</evidence>
<comment type="similarity">
    <text evidence="2">Belongs to the EPS8 family.</text>
</comment>
<comment type="subcellular location">
    <subcellularLocation>
        <location evidence="1">Cytoplasm</location>
    </subcellularLocation>
</comment>
<organism evidence="9 10">
    <name type="scientific">Oncorhynchus mykiss</name>
    <name type="common">Rainbow trout</name>
    <name type="synonym">Salmo gairdneri</name>
    <dbReference type="NCBI Taxonomy" id="8022"/>
    <lineage>
        <taxon>Eukaryota</taxon>
        <taxon>Metazoa</taxon>
        <taxon>Chordata</taxon>
        <taxon>Craniata</taxon>
        <taxon>Vertebrata</taxon>
        <taxon>Euteleostomi</taxon>
        <taxon>Actinopterygii</taxon>
        <taxon>Neopterygii</taxon>
        <taxon>Teleostei</taxon>
        <taxon>Protacanthopterygii</taxon>
        <taxon>Salmoniformes</taxon>
        <taxon>Salmonidae</taxon>
        <taxon>Salmoninae</taxon>
        <taxon>Oncorhynchus</taxon>
    </lineage>
</organism>
<dbReference type="InterPro" id="IPR041418">
    <property type="entry name" value="SAM_3"/>
</dbReference>
<dbReference type="Pfam" id="PF00018">
    <property type="entry name" value="SH3_1"/>
    <property type="match status" value="1"/>
</dbReference>
<evidence type="ECO:0000313" key="10">
    <source>
        <dbReference type="Proteomes" id="UP000193380"/>
    </source>
</evidence>
<feature type="compositionally biased region" description="Basic and acidic residues" evidence="7">
    <location>
        <begin position="254"/>
        <end position="265"/>
    </location>
</feature>
<dbReference type="GO" id="GO:1900029">
    <property type="term" value="P:positive regulation of ruffle assembly"/>
    <property type="evidence" value="ECO:0007669"/>
    <property type="project" value="TreeGrafter"/>
</dbReference>
<dbReference type="GO" id="GO:0007266">
    <property type="term" value="P:Rho protein signal transduction"/>
    <property type="evidence" value="ECO:0007669"/>
    <property type="project" value="TreeGrafter"/>
</dbReference>
<dbReference type="Gene3D" id="2.30.29.30">
    <property type="entry name" value="Pleckstrin-homology domain (PH domain)/Phosphotyrosine-binding domain (PTB)"/>
    <property type="match status" value="1"/>
</dbReference>
<dbReference type="GO" id="GO:0035023">
    <property type="term" value="P:regulation of Rho protein signal transduction"/>
    <property type="evidence" value="ECO:0007669"/>
    <property type="project" value="TreeGrafter"/>
</dbReference>
<evidence type="ECO:0000259" key="8">
    <source>
        <dbReference type="PROSITE" id="PS50002"/>
    </source>
</evidence>
<dbReference type="GO" id="GO:0032587">
    <property type="term" value="C:ruffle membrane"/>
    <property type="evidence" value="ECO:0007669"/>
    <property type="project" value="TreeGrafter"/>
</dbReference>
<dbReference type="SUPFAM" id="SSF47769">
    <property type="entry name" value="SAM/Pointed domain"/>
    <property type="match status" value="1"/>
</dbReference>
<dbReference type="CDD" id="cd11764">
    <property type="entry name" value="SH3_Eps8"/>
    <property type="match status" value="1"/>
</dbReference>
<feature type="compositionally biased region" description="Polar residues" evidence="7">
    <location>
        <begin position="484"/>
        <end position="495"/>
    </location>
</feature>
<dbReference type="Proteomes" id="UP000193380">
    <property type="component" value="Chromosome 7"/>
</dbReference>
<dbReference type="InterPro" id="IPR013625">
    <property type="entry name" value="PTB"/>
</dbReference>
<dbReference type="InterPro" id="IPR035462">
    <property type="entry name" value="Eps8_SH3"/>
</dbReference>
<keyword evidence="5" id="KW-0597">Phosphoprotein</keyword>
<dbReference type="PaxDb" id="8022-A0A060W9N6"/>
<dbReference type="Pfam" id="PF08416">
    <property type="entry name" value="PTB"/>
    <property type="match status" value="1"/>
</dbReference>
<feature type="compositionally biased region" description="Basic and acidic residues" evidence="7">
    <location>
        <begin position="465"/>
        <end position="475"/>
    </location>
</feature>
<sequence>MYRTNSPYGFDSSSYAGSVQSIQSNGYSVDDRSSQISNLSRPSAKSIYMQRKEYADSITKIMDKFHYRVEHLFTCDLDGGEVCDVNDCVERLNILDGMGRVWGQDMVLEVRDGNLLLTDIETKEELESLPLSSIVELKAVMDSCVYNSLLTATVKDRSKRTTSVFMFQCEDLRADFIKRDLERALPHQRDDFSNHSNNRVNLEVMSGHQIVRNHQKTGPPPEQREWTPPEEPSAQWCAPDYDEDPTPTPTPPMPREEPSPHRKETSVQPLFMEDKPATAPVSHPRPYAETDRNVDILNHIFNDIEMFMGQVAAIAAKAEMKKKKKKKKNKDKGIDGMPPAEEFKTCLHKIKYGFNLLGELNGKINNPSAPEFVHCLFSTLAFVVSHCPEELPPTIVAPLLEPECIRLLSEEATPEEDQLWQSLGDAWNIPSTKWPEDDEDIPTYTLEFYDGWQPPEVTHSPPGREPAKREPERRQQSQNQSQSPFSTPEKSSAQWKPSPSRPEEPNSSYMRVMYDFTARNNRELSISKGEVVQLLDMSKKWWKVRSDRGEQGFVPNNILEPGSQSAFQFIPKETSGPPSLTKRSKPDQVKAWLEHKGFSKITVRCLGVLSGSMLLGMTREELKIVCPEEGGRVFFQLQNIKSAMALASEVRPIEP</sequence>
<evidence type="ECO:0000256" key="3">
    <source>
        <dbReference type="ARBA" id="ARBA00022443"/>
    </source>
</evidence>
<dbReference type="InterPro" id="IPR001452">
    <property type="entry name" value="SH3_domain"/>
</dbReference>
<evidence type="ECO:0000256" key="7">
    <source>
        <dbReference type="SAM" id="MobiDB-lite"/>
    </source>
</evidence>
<evidence type="ECO:0000256" key="6">
    <source>
        <dbReference type="PROSITE-ProRule" id="PRU00192"/>
    </source>
</evidence>
<dbReference type="PANTHER" id="PTHR12287:SF22">
    <property type="entry name" value="EPIDERMAL GROWTH FACTOR RECEPTOR KINASE SUBSTRATE 8-LIKE PROTEIN 3"/>
    <property type="match status" value="1"/>
</dbReference>
<proteinExistence type="inferred from homology"/>
<dbReference type="InterPro" id="IPR039801">
    <property type="entry name" value="EPS8-like"/>
</dbReference>
<dbReference type="SUPFAM" id="SSF50044">
    <property type="entry name" value="SH3-domain"/>
    <property type="match status" value="1"/>
</dbReference>
<dbReference type="PANTHER" id="PTHR12287">
    <property type="entry name" value="EPIDERMAL GROWTH FACTOR RECEPTOR KINASE SUBSTRATE EPS8-RELATED PROTEIN"/>
    <property type="match status" value="1"/>
</dbReference>
<dbReference type="GO" id="GO:0005737">
    <property type="term" value="C:cytoplasm"/>
    <property type="evidence" value="ECO:0007669"/>
    <property type="project" value="UniProtKB-SubCell"/>
</dbReference>
<keyword evidence="4" id="KW-0963">Cytoplasm</keyword>
<reference evidence="9 10" key="1">
    <citation type="journal article" date="2014" name="Nat. Commun.">
        <title>The rainbow trout genome provides novel insights into evolution after whole-genome duplication in vertebrates.</title>
        <authorList>
            <person name="Berthelot C."/>
            <person name="Brunet F."/>
            <person name="Chalopin D."/>
            <person name="Juanchich A."/>
            <person name="Bernard M."/>
            <person name="Noel B."/>
            <person name="Bento P."/>
            <person name="Da Silva C."/>
            <person name="Labadie K."/>
            <person name="Alberti A."/>
            <person name="Aury J.M."/>
            <person name="Louis A."/>
            <person name="Dehais P."/>
            <person name="Bardou P."/>
            <person name="Montfort J."/>
            <person name="Klopp C."/>
            <person name="Cabau C."/>
            <person name="Gaspin C."/>
            <person name="Thorgaard G.H."/>
            <person name="Boussaha M."/>
            <person name="Quillet E."/>
            <person name="Guyomard R."/>
            <person name="Galiana D."/>
            <person name="Bobe J."/>
            <person name="Volff J.N."/>
            <person name="Genet C."/>
            <person name="Wincker P."/>
            <person name="Jaillon O."/>
            <person name="Roest Crollius H."/>
            <person name="Guiguen Y."/>
        </authorList>
    </citation>
    <scope>NUCLEOTIDE SEQUENCE [LARGE SCALE GENOMIC DNA]</scope>
</reference>
<feature type="domain" description="SH3" evidence="8">
    <location>
        <begin position="505"/>
        <end position="564"/>
    </location>
</feature>
<dbReference type="PROSITE" id="PS50002">
    <property type="entry name" value="SH3"/>
    <property type="match status" value="1"/>
</dbReference>
<keyword evidence="3 6" id="KW-0728">SH3 domain</keyword>
<dbReference type="InterPro" id="IPR011993">
    <property type="entry name" value="PH-like_dom_sf"/>
</dbReference>
<dbReference type="SUPFAM" id="SSF50729">
    <property type="entry name" value="PH domain-like"/>
    <property type="match status" value="1"/>
</dbReference>
<dbReference type="FunFam" id="2.30.29.30:FF:000293">
    <property type="entry name" value="EPS8 like 3"/>
    <property type="match status" value="1"/>
</dbReference>
<dbReference type="Pfam" id="PF18016">
    <property type="entry name" value="SAM_3"/>
    <property type="match status" value="1"/>
</dbReference>
<evidence type="ECO:0000256" key="5">
    <source>
        <dbReference type="ARBA" id="ARBA00022553"/>
    </source>
</evidence>
<dbReference type="EMBL" id="FR904452">
    <property type="protein sequence ID" value="CDQ63827.1"/>
    <property type="molecule type" value="Genomic_DNA"/>
</dbReference>
<dbReference type="InterPro" id="IPR033928">
    <property type="entry name" value="EPS8_PTB"/>
</dbReference>
<evidence type="ECO:0000313" key="9">
    <source>
        <dbReference type="EMBL" id="CDQ63827.1"/>
    </source>
</evidence>
<dbReference type="Gene3D" id="1.10.150.50">
    <property type="entry name" value="Transcription Factor, Ets-1"/>
    <property type="match status" value="1"/>
</dbReference>
<name>A0A060W9N6_ONCMY</name>
<dbReference type="STRING" id="8022.A0A060W9N6"/>
<dbReference type="AlphaFoldDB" id="A0A060W9N6"/>
<dbReference type="GO" id="GO:0031982">
    <property type="term" value="C:vesicle"/>
    <property type="evidence" value="ECO:0007669"/>
    <property type="project" value="TreeGrafter"/>
</dbReference>
<dbReference type="GO" id="GO:0003779">
    <property type="term" value="F:actin binding"/>
    <property type="evidence" value="ECO:0007669"/>
    <property type="project" value="TreeGrafter"/>
</dbReference>
<dbReference type="CDD" id="cd01210">
    <property type="entry name" value="PTB_EPS8"/>
    <property type="match status" value="1"/>
</dbReference>
<accession>A0A060W9N6</accession>